<protein>
    <submittedName>
        <fullName evidence="3">Uncharacterized protein</fullName>
    </submittedName>
</protein>
<name>A0A2U2HHM5_9BURK</name>
<dbReference type="EMBL" id="PXWF02000255">
    <property type="protein sequence ID" value="PWF45402.1"/>
    <property type="molecule type" value="Genomic_DNA"/>
</dbReference>
<feature type="compositionally biased region" description="Low complexity" evidence="1">
    <location>
        <begin position="276"/>
        <end position="286"/>
    </location>
</feature>
<sequence>MFGSTVLEVAVGLTFCYATVALIVSTVQEALASLLRLRARTLLSGIKTMLNDPGFNSLACSIYTHALVNPHDDGGANPRDIKNKPSYIEPKAFAVALIDNIQSIPGDYEQLGRDIDALDDPQVRRVLQSIHQRAGGDIEVFQASVAGWFDSAMERVSGAYKRRSLLVSLLLSLLLAALFNIDSIQLFRALWQQPALAAQLALPTAGVDPRAIDALFTLPIGWQSFPPALDGKFLLMVAGWMLTASTALFGAPFWFDLMQRTVQLRGAGAKPEEPRAAAAPVAAAAPAKRKGISGLVE</sequence>
<reference evidence="3 4" key="1">
    <citation type="submission" date="2018-04" db="EMBL/GenBank/DDBJ databases">
        <title>Massilia violaceinigra sp. nov., a novel purple-pigmented bacterium isolated from Tianshan glacier, Xinjiang, China.</title>
        <authorList>
            <person name="Wang H."/>
        </authorList>
    </citation>
    <scope>NUCLEOTIDE SEQUENCE [LARGE SCALE GENOMIC DNA]</scope>
    <source>
        <strain evidence="3 4">B448-2</strain>
    </source>
</reference>
<feature type="transmembrane region" description="Helical" evidence="2">
    <location>
        <begin position="233"/>
        <end position="255"/>
    </location>
</feature>
<gene>
    <name evidence="3" type="ORF">C7C56_017825</name>
</gene>
<accession>A0A2U2HHM5</accession>
<keyword evidence="2" id="KW-0812">Transmembrane</keyword>
<comment type="caution">
    <text evidence="3">The sequence shown here is derived from an EMBL/GenBank/DDBJ whole genome shotgun (WGS) entry which is preliminary data.</text>
</comment>
<evidence type="ECO:0000256" key="1">
    <source>
        <dbReference type="SAM" id="MobiDB-lite"/>
    </source>
</evidence>
<dbReference type="Proteomes" id="UP000241421">
    <property type="component" value="Unassembled WGS sequence"/>
</dbReference>
<dbReference type="OrthoDB" id="6286374at2"/>
<organism evidence="3 4">
    <name type="scientific">Massilia glaciei</name>
    <dbReference type="NCBI Taxonomy" id="1524097"/>
    <lineage>
        <taxon>Bacteria</taxon>
        <taxon>Pseudomonadati</taxon>
        <taxon>Pseudomonadota</taxon>
        <taxon>Betaproteobacteria</taxon>
        <taxon>Burkholderiales</taxon>
        <taxon>Oxalobacteraceae</taxon>
        <taxon>Telluria group</taxon>
        <taxon>Massilia</taxon>
    </lineage>
</organism>
<dbReference type="RefSeq" id="WP_106758717.1">
    <property type="nucleotide sequence ID" value="NZ_PXWF02000255.1"/>
</dbReference>
<feature type="transmembrane region" description="Helical" evidence="2">
    <location>
        <begin position="6"/>
        <end position="27"/>
    </location>
</feature>
<keyword evidence="4" id="KW-1185">Reference proteome</keyword>
<dbReference type="AlphaFoldDB" id="A0A2U2HHM5"/>
<evidence type="ECO:0000313" key="3">
    <source>
        <dbReference type="EMBL" id="PWF45402.1"/>
    </source>
</evidence>
<keyword evidence="2" id="KW-1133">Transmembrane helix</keyword>
<feature type="region of interest" description="Disordered" evidence="1">
    <location>
        <begin position="269"/>
        <end position="297"/>
    </location>
</feature>
<keyword evidence="2" id="KW-0472">Membrane</keyword>
<evidence type="ECO:0000313" key="4">
    <source>
        <dbReference type="Proteomes" id="UP000241421"/>
    </source>
</evidence>
<evidence type="ECO:0000256" key="2">
    <source>
        <dbReference type="SAM" id="Phobius"/>
    </source>
</evidence>
<proteinExistence type="predicted"/>
<feature type="transmembrane region" description="Helical" evidence="2">
    <location>
        <begin position="164"/>
        <end position="181"/>
    </location>
</feature>